<keyword evidence="2 3" id="KW-0413">Isomerase</keyword>
<comment type="caution">
    <text evidence="3">The sequence shown here is derived from an EMBL/GenBank/DDBJ whole genome shotgun (WGS) entry which is preliminary data.</text>
</comment>
<dbReference type="SUPFAM" id="SSF53681">
    <property type="entry name" value="Aspartate/glutamate racemase"/>
    <property type="match status" value="2"/>
</dbReference>
<evidence type="ECO:0000313" key="3">
    <source>
        <dbReference type="EMBL" id="MBB5363512.1"/>
    </source>
</evidence>
<accession>A0A7W8NH15</accession>
<reference evidence="3 4" key="1">
    <citation type="submission" date="2020-08" db="EMBL/GenBank/DDBJ databases">
        <title>Genomic Encyclopedia of Type Strains, Phase IV (KMG-IV): sequencing the most valuable type-strain genomes for metagenomic binning, comparative biology and taxonomic classification.</title>
        <authorList>
            <person name="Goeker M."/>
        </authorList>
    </citation>
    <scope>NUCLEOTIDE SEQUENCE [LARGE SCALE GENOMIC DNA]</scope>
    <source>
        <strain evidence="3 4">DSM 27939</strain>
    </source>
</reference>
<protein>
    <submittedName>
        <fullName evidence="3">Aspartate racemase</fullName>
        <ecNumber evidence="3">5.1.1.13</ecNumber>
    </submittedName>
</protein>
<sequence length="236" mass="26222">MKTIGLIGGLSWESSAQYYRLINETVRDRLGGLWSAVSLMHTVNFEEIERFQRLGDWDQAAAVLIDSARRLERGGADFLLICSNTMHRMAHDVEAAVRIPLLHIADPTAQQIQTRGLTRVGLLGTAFTMEQAFYQDRLRENYGLNVLVPDEADRKTVHRVIYEELVQGRVEANSKAAYVRIMQALVDRGAQGIILGCTEIMLLVGESDTTVPIFDTTTLHALAAVDLALQSNPNKG</sequence>
<dbReference type="PANTHER" id="PTHR21198">
    <property type="entry name" value="GLUTAMATE RACEMASE"/>
    <property type="match status" value="1"/>
</dbReference>
<gene>
    <name evidence="3" type="ORF">HNQ08_002618</name>
</gene>
<dbReference type="NCBIfam" id="TIGR00035">
    <property type="entry name" value="asp_race"/>
    <property type="match status" value="1"/>
</dbReference>
<proteinExistence type="inferred from homology"/>
<dbReference type="EC" id="5.1.1.13" evidence="3"/>
<dbReference type="AlphaFoldDB" id="A0A7W8NH15"/>
<organism evidence="3 4">
    <name type="scientific">Deinococcus humi</name>
    <dbReference type="NCBI Taxonomy" id="662880"/>
    <lineage>
        <taxon>Bacteria</taxon>
        <taxon>Thermotogati</taxon>
        <taxon>Deinococcota</taxon>
        <taxon>Deinococci</taxon>
        <taxon>Deinococcales</taxon>
        <taxon>Deinococcaceae</taxon>
        <taxon>Deinococcus</taxon>
    </lineage>
</organism>
<dbReference type="InterPro" id="IPR015942">
    <property type="entry name" value="Asp/Glu/hydantoin_racemase"/>
</dbReference>
<evidence type="ECO:0000256" key="2">
    <source>
        <dbReference type="ARBA" id="ARBA00023235"/>
    </source>
</evidence>
<dbReference type="EMBL" id="JACHFL010000006">
    <property type="protein sequence ID" value="MBB5363512.1"/>
    <property type="molecule type" value="Genomic_DNA"/>
</dbReference>
<comment type="similarity">
    <text evidence="1">Belongs to the aspartate/glutamate racemases family.</text>
</comment>
<dbReference type="PANTHER" id="PTHR21198:SF7">
    <property type="entry name" value="ASPARTATE-GLUTAMATE RACEMASE FAMILY"/>
    <property type="match status" value="1"/>
</dbReference>
<dbReference type="Pfam" id="PF01177">
    <property type="entry name" value="Asp_Glu_race"/>
    <property type="match status" value="1"/>
</dbReference>
<name>A0A7W8NH15_9DEIO</name>
<dbReference type="Gene3D" id="3.40.50.1860">
    <property type="match status" value="2"/>
</dbReference>
<evidence type="ECO:0000313" key="4">
    <source>
        <dbReference type="Proteomes" id="UP000552709"/>
    </source>
</evidence>
<dbReference type="RefSeq" id="WP_184132600.1">
    <property type="nucleotide sequence ID" value="NZ_JACHFL010000006.1"/>
</dbReference>
<dbReference type="InterPro" id="IPR001920">
    <property type="entry name" value="Asp/Glu_race"/>
</dbReference>
<dbReference type="GO" id="GO:0047689">
    <property type="term" value="F:aspartate racemase activity"/>
    <property type="evidence" value="ECO:0007669"/>
    <property type="project" value="UniProtKB-EC"/>
</dbReference>
<dbReference type="Proteomes" id="UP000552709">
    <property type="component" value="Unassembled WGS sequence"/>
</dbReference>
<dbReference type="InterPro" id="IPR004380">
    <property type="entry name" value="Asp_race"/>
</dbReference>
<evidence type="ECO:0000256" key="1">
    <source>
        <dbReference type="ARBA" id="ARBA00007847"/>
    </source>
</evidence>
<keyword evidence="4" id="KW-1185">Reference proteome</keyword>